<dbReference type="InterPro" id="IPR036649">
    <property type="entry name" value="Pyrophosphatase_sf"/>
</dbReference>
<evidence type="ECO:0000313" key="9">
    <source>
        <dbReference type="Proteomes" id="UP000276634"/>
    </source>
</evidence>
<comment type="similarity">
    <text evidence="7">Belongs to the PPase family.</text>
</comment>
<dbReference type="InterPro" id="IPR008162">
    <property type="entry name" value="Pyrophosphatase"/>
</dbReference>
<organism evidence="8 9">
    <name type="scientific">Inmirania thermothiophila</name>
    <dbReference type="NCBI Taxonomy" id="1750597"/>
    <lineage>
        <taxon>Bacteria</taxon>
        <taxon>Pseudomonadati</taxon>
        <taxon>Pseudomonadota</taxon>
        <taxon>Gammaproteobacteria</taxon>
        <taxon>Chromatiales</taxon>
        <taxon>Ectothiorhodospiraceae</taxon>
        <taxon>Inmirania</taxon>
    </lineage>
</organism>
<dbReference type="NCBIfam" id="NF002317">
    <property type="entry name" value="PRK01250.1"/>
    <property type="match status" value="1"/>
</dbReference>
<dbReference type="GO" id="GO:0005737">
    <property type="term" value="C:cytoplasm"/>
    <property type="evidence" value="ECO:0007669"/>
    <property type="project" value="UniProtKB-SubCell"/>
</dbReference>
<keyword evidence="2 7" id="KW-0963">Cytoplasm</keyword>
<feature type="binding site" evidence="7">
    <location>
        <position position="44"/>
    </location>
    <ligand>
        <name>substrate</name>
    </ligand>
</feature>
<dbReference type="PANTHER" id="PTHR10286">
    <property type="entry name" value="INORGANIC PYROPHOSPHATASE"/>
    <property type="match status" value="1"/>
</dbReference>
<dbReference type="Gene3D" id="3.90.80.10">
    <property type="entry name" value="Inorganic pyrophosphatase"/>
    <property type="match status" value="1"/>
</dbReference>
<comment type="caution">
    <text evidence="8">The sequence shown here is derived from an EMBL/GenBank/DDBJ whole genome shotgun (WGS) entry which is preliminary data.</text>
</comment>
<dbReference type="EMBL" id="RJVI01000001">
    <property type="protein sequence ID" value="ROR34766.1"/>
    <property type="molecule type" value="Genomic_DNA"/>
</dbReference>
<keyword evidence="5 7" id="KW-0460">Magnesium</keyword>
<dbReference type="RefSeq" id="WP_123400209.1">
    <property type="nucleotide sequence ID" value="NZ_RJVI01000001.1"/>
</dbReference>
<evidence type="ECO:0000256" key="1">
    <source>
        <dbReference type="ARBA" id="ARBA00001946"/>
    </source>
</evidence>
<comment type="subunit">
    <text evidence="7">Homohexamer.</text>
</comment>
<feature type="binding site" evidence="7">
    <location>
        <position position="66"/>
    </location>
    <ligand>
        <name>Mg(2+)</name>
        <dbReference type="ChEBI" id="CHEBI:18420"/>
        <label>1</label>
    </ligand>
</feature>
<dbReference type="OrthoDB" id="5187599at2"/>
<dbReference type="HAMAP" id="MF_00209">
    <property type="entry name" value="Inorganic_PPase"/>
    <property type="match status" value="1"/>
</dbReference>
<comment type="function">
    <text evidence="7">Catalyzes the hydrolysis of inorganic pyrophosphate (PPi) forming two phosphate ions.</text>
</comment>
<feature type="binding site" evidence="7">
    <location>
        <position position="103"/>
    </location>
    <ligand>
        <name>Mg(2+)</name>
        <dbReference type="ChEBI" id="CHEBI:18420"/>
        <label>1</label>
    </ligand>
</feature>
<feature type="binding site" evidence="7">
    <location>
        <position position="71"/>
    </location>
    <ligand>
        <name>Mg(2+)</name>
        <dbReference type="ChEBI" id="CHEBI:18420"/>
        <label>2</label>
    </ligand>
</feature>
<dbReference type="GO" id="GO:0004427">
    <property type="term" value="F:inorganic diphosphate phosphatase activity"/>
    <property type="evidence" value="ECO:0007669"/>
    <property type="project" value="UniProtKB-UniRule"/>
</dbReference>
<comment type="subcellular location">
    <subcellularLocation>
        <location evidence="7">Cytoplasm</location>
    </subcellularLocation>
</comment>
<accession>A0A3N1Y7F8</accession>
<evidence type="ECO:0000256" key="2">
    <source>
        <dbReference type="ARBA" id="ARBA00022490"/>
    </source>
</evidence>
<evidence type="ECO:0000256" key="3">
    <source>
        <dbReference type="ARBA" id="ARBA00022723"/>
    </source>
</evidence>
<dbReference type="SUPFAM" id="SSF50324">
    <property type="entry name" value="Inorganic pyrophosphatase"/>
    <property type="match status" value="1"/>
</dbReference>
<reference evidence="8 9" key="1">
    <citation type="submission" date="2018-11" db="EMBL/GenBank/DDBJ databases">
        <title>Genomic Encyclopedia of Type Strains, Phase IV (KMG-IV): sequencing the most valuable type-strain genomes for metagenomic binning, comparative biology and taxonomic classification.</title>
        <authorList>
            <person name="Goeker M."/>
        </authorList>
    </citation>
    <scope>NUCLEOTIDE SEQUENCE [LARGE SCALE GENOMIC DNA]</scope>
    <source>
        <strain evidence="8 9">DSM 100275</strain>
    </source>
</reference>
<feature type="binding site" evidence="7">
    <location>
        <position position="142"/>
    </location>
    <ligand>
        <name>substrate</name>
    </ligand>
</feature>
<keyword evidence="4 7" id="KW-0378">Hydrolase</keyword>
<name>A0A3N1Y7F8_9GAMM</name>
<feature type="binding site" evidence="7">
    <location>
        <position position="56"/>
    </location>
    <ligand>
        <name>substrate</name>
    </ligand>
</feature>
<dbReference type="PROSITE" id="PS00387">
    <property type="entry name" value="PPASE"/>
    <property type="match status" value="1"/>
</dbReference>
<proteinExistence type="inferred from homology"/>
<dbReference type="AlphaFoldDB" id="A0A3N1Y7F8"/>
<evidence type="ECO:0000313" key="8">
    <source>
        <dbReference type="EMBL" id="ROR34766.1"/>
    </source>
</evidence>
<sequence>MNLDRVGPGEHAPEEINVIIEIPAHADPVKYEIDKETGALFVDRFLGTAMHYPANYGYVPHTLAEDGDPVDVMVITPIPVITGAVIRCRPVGMLRMVDEKGPDAKLLAVPARDLSAHYHHVDDLGDLPRSALAPIEHFFARYKDLEDGKWTRIEGWAGAAAAREEVAAAIRRFREAPVKPAF</sequence>
<feature type="binding site" evidence="7">
    <location>
        <position position="30"/>
    </location>
    <ligand>
        <name>substrate</name>
    </ligand>
</feature>
<gene>
    <name evidence="7" type="primary">ppa</name>
    <name evidence="8" type="ORF">EDC57_0670</name>
</gene>
<dbReference type="FunFam" id="3.90.80.10:FF:000003">
    <property type="entry name" value="Inorganic pyrophosphatase"/>
    <property type="match status" value="1"/>
</dbReference>
<dbReference type="Proteomes" id="UP000276634">
    <property type="component" value="Unassembled WGS sequence"/>
</dbReference>
<dbReference type="CDD" id="cd00412">
    <property type="entry name" value="pyrophosphatase"/>
    <property type="match status" value="1"/>
</dbReference>
<protein>
    <recommendedName>
        <fullName evidence="7">Inorganic pyrophosphatase</fullName>
        <ecNumber evidence="7">3.6.1.1</ecNumber>
    </recommendedName>
    <alternativeName>
        <fullName evidence="7">Pyrophosphate phospho-hydrolase</fullName>
        <shortName evidence="7">PPase</shortName>
    </alternativeName>
</protein>
<evidence type="ECO:0000256" key="4">
    <source>
        <dbReference type="ARBA" id="ARBA00022801"/>
    </source>
</evidence>
<feature type="binding site" evidence="7">
    <location>
        <position position="71"/>
    </location>
    <ligand>
        <name>Mg(2+)</name>
        <dbReference type="ChEBI" id="CHEBI:18420"/>
        <label>1</label>
    </ligand>
</feature>
<dbReference type="Pfam" id="PF00719">
    <property type="entry name" value="Pyrophosphatase"/>
    <property type="match status" value="1"/>
</dbReference>
<dbReference type="GO" id="GO:0000287">
    <property type="term" value="F:magnesium ion binding"/>
    <property type="evidence" value="ECO:0007669"/>
    <property type="project" value="UniProtKB-UniRule"/>
</dbReference>
<keyword evidence="3 7" id="KW-0479">Metal-binding</keyword>
<keyword evidence="9" id="KW-1185">Reference proteome</keyword>
<comment type="cofactor">
    <cofactor evidence="1 7">
        <name>Mg(2+)</name>
        <dbReference type="ChEBI" id="CHEBI:18420"/>
    </cofactor>
</comment>
<evidence type="ECO:0000256" key="6">
    <source>
        <dbReference type="ARBA" id="ARBA00047820"/>
    </source>
</evidence>
<comment type="catalytic activity">
    <reaction evidence="6 7">
        <text>diphosphate + H2O = 2 phosphate + H(+)</text>
        <dbReference type="Rhea" id="RHEA:24576"/>
        <dbReference type="ChEBI" id="CHEBI:15377"/>
        <dbReference type="ChEBI" id="CHEBI:15378"/>
        <dbReference type="ChEBI" id="CHEBI:33019"/>
        <dbReference type="ChEBI" id="CHEBI:43474"/>
        <dbReference type="EC" id="3.6.1.1"/>
    </reaction>
</comment>
<evidence type="ECO:0000256" key="5">
    <source>
        <dbReference type="ARBA" id="ARBA00022842"/>
    </source>
</evidence>
<evidence type="ECO:0000256" key="7">
    <source>
        <dbReference type="HAMAP-Rule" id="MF_00209"/>
    </source>
</evidence>
<dbReference type="GO" id="GO:0006796">
    <property type="term" value="P:phosphate-containing compound metabolic process"/>
    <property type="evidence" value="ECO:0007669"/>
    <property type="project" value="InterPro"/>
</dbReference>
<dbReference type="EC" id="3.6.1.1" evidence="7"/>